<dbReference type="InterPro" id="IPR035218">
    <property type="entry name" value="DUF5327"/>
</dbReference>
<protein>
    <submittedName>
        <fullName evidence="1">YwdI family protein</fullName>
    </submittedName>
</protein>
<proteinExistence type="predicted"/>
<dbReference type="RefSeq" id="WP_319837287.1">
    <property type="nucleotide sequence ID" value="NZ_CP137624.1"/>
</dbReference>
<sequence length="85" mass="9259">MISYDVLLKQLEQHVLQAKNAVNEQEMREHLSAVRALCDVVLTAQSKPQIAALPQVITPQTTAQATAQATPLQENGANGDSLFDF</sequence>
<organism evidence="1 2">
    <name type="scientific">Lysinibacillus louembei</name>
    <dbReference type="NCBI Taxonomy" id="1470088"/>
    <lineage>
        <taxon>Bacteria</taxon>
        <taxon>Bacillati</taxon>
        <taxon>Bacillota</taxon>
        <taxon>Bacilli</taxon>
        <taxon>Bacillales</taxon>
        <taxon>Bacillaceae</taxon>
        <taxon>Lysinibacillus</taxon>
    </lineage>
</organism>
<dbReference type="EMBL" id="CP137624">
    <property type="protein sequence ID" value="WPK12580.1"/>
    <property type="molecule type" value="Genomic_DNA"/>
</dbReference>
<gene>
    <name evidence="1" type="ORF">R6U77_02465</name>
</gene>
<name>A0ABZ0RYN0_9BACI</name>
<accession>A0ABZ0RYN0</accession>
<evidence type="ECO:0000313" key="1">
    <source>
        <dbReference type="EMBL" id="WPK12580.1"/>
    </source>
</evidence>
<keyword evidence="2" id="KW-1185">Reference proteome</keyword>
<evidence type="ECO:0000313" key="2">
    <source>
        <dbReference type="Proteomes" id="UP001322664"/>
    </source>
</evidence>
<dbReference type="Pfam" id="PF17261">
    <property type="entry name" value="DUF5327"/>
    <property type="match status" value="1"/>
</dbReference>
<dbReference type="Proteomes" id="UP001322664">
    <property type="component" value="Chromosome"/>
</dbReference>
<reference evidence="1 2" key="1">
    <citation type="submission" date="2023-09" db="EMBL/GenBank/DDBJ databases">
        <authorList>
            <person name="Page C.A."/>
            <person name="Perez-Diaz I.M."/>
        </authorList>
    </citation>
    <scope>NUCLEOTIDE SEQUENCE [LARGE SCALE GENOMIC DNA]</scope>
    <source>
        <strain evidence="1 2">Ll15</strain>
    </source>
</reference>